<sequence length="214" mass="24458">MANKRRLTEFETVALTDECSARVQSKLRHKLKDPGSFTIPLEIEKHEVGRAFVQAANLGALKPTTITLQLADRPLAVSEGIIKDMLVRVGKFIFPADSIILDYVDDEEVLIVFGRPFFATGGALIDMREGNLKMRVHDEEITFNIHKALNLPKHYKDLCMISVVESKLIEQGHYVEPTGMEKKIELEEVVLRAERVKVKEKRVRMEREEPLRVH</sequence>
<dbReference type="PANTHER" id="PTHR33067:SF32">
    <property type="entry name" value="ASPARTIC PEPTIDASE DDI1-TYPE DOMAIN-CONTAINING PROTEIN"/>
    <property type="match status" value="1"/>
</dbReference>
<protein>
    <submittedName>
        <fullName evidence="2">Uncharacterized protein LOC104227023</fullName>
    </submittedName>
</protein>
<dbReference type="PANTHER" id="PTHR33067">
    <property type="entry name" value="RNA-DIRECTED DNA POLYMERASE-RELATED"/>
    <property type="match status" value="1"/>
</dbReference>
<proteinExistence type="predicted"/>
<gene>
    <name evidence="2" type="primary">LOC104227023</name>
</gene>
<dbReference type="Proteomes" id="UP000189701">
    <property type="component" value="Unplaced"/>
</dbReference>
<dbReference type="AlphaFoldDB" id="A0A1U7WRZ2"/>
<dbReference type="Gene3D" id="2.40.70.10">
    <property type="entry name" value="Acid Proteases"/>
    <property type="match status" value="1"/>
</dbReference>
<dbReference type="RefSeq" id="XP_009777454.1">
    <property type="nucleotide sequence ID" value="XM_009779152.1"/>
</dbReference>
<name>A0A1U7WRZ2_NICSY</name>
<dbReference type="eggNOG" id="KOG0017">
    <property type="taxonomic scope" value="Eukaryota"/>
</dbReference>
<accession>A0A1U7WRZ2</accession>
<reference evidence="2" key="2">
    <citation type="submission" date="2025-08" db="UniProtKB">
        <authorList>
            <consortium name="RefSeq"/>
        </authorList>
    </citation>
    <scope>IDENTIFICATION</scope>
    <source>
        <tissue evidence="2">Leaf</tissue>
    </source>
</reference>
<dbReference type="InterPro" id="IPR021109">
    <property type="entry name" value="Peptidase_aspartic_dom_sf"/>
</dbReference>
<reference evidence="1" key="1">
    <citation type="journal article" date="2013" name="Genome Biol.">
        <title>Reference genomes and transcriptomes of Nicotiana sylvestris and Nicotiana tomentosiformis.</title>
        <authorList>
            <person name="Sierro N."/>
            <person name="Battey J.N."/>
            <person name="Ouadi S."/>
            <person name="Bovet L."/>
            <person name="Goepfert S."/>
            <person name="Bakaher N."/>
            <person name="Peitsch M.C."/>
            <person name="Ivanov N.V."/>
        </authorList>
    </citation>
    <scope>NUCLEOTIDE SEQUENCE [LARGE SCALE GENOMIC DNA]</scope>
</reference>
<evidence type="ECO:0000313" key="1">
    <source>
        <dbReference type="Proteomes" id="UP000189701"/>
    </source>
</evidence>
<organism evidence="1 2">
    <name type="scientific">Nicotiana sylvestris</name>
    <name type="common">Wood tobacco</name>
    <name type="synonym">South American tobacco</name>
    <dbReference type="NCBI Taxonomy" id="4096"/>
    <lineage>
        <taxon>Eukaryota</taxon>
        <taxon>Viridiplantae</taxon>
        <taxon>Streptophyta</taxon>
        <taxon>Embryophyta</taxon>
        <taxon>Tracheophyta</taxon>
        <taxon>Spermatophyta</taxon>
        <taxon>Magnoliopsida</taxon>
        <taxon>eudicotyledons</taxon>
        <taxon>Gunneridae</taxon>
        <taxon>Pentapetalae</taxon>
        <taxon>asterids</taxon>
        <taxon>lamiids</taxon>
        <taxon>Solanales</taxon>
        <taxon>Solanaceae</taxon>
        <taxon>Nicotianoideae</taxon>
        <taxon>Nicotianeae</taxon>
        <taxon>Nicotiana</taxon>
    </lineage>
</organism>
<evidence type="ECO:0000313" key="2">
    <source>
        <dbReference type="RefSeq" id="XP_009777454.1"/>
    </source>
</evidence>
<keyword evidence="1" id="KW-1185">Reference proteome</keyword>